<dbReference type="PIRSF" id="PIRSF039012">
    <property type="entry name" value="ASP"/>
    <property type="match status" value="1"/>
</dbReference>
<keyword evidence="8" id="KW-1185">Reference proteome</keyword>
<gene>
    <name evidence="7" type="ORF">SH580_20055</name>
</gene>
<proteinExistence type="predicted"/>
<comment type="cofactor">
    <cofactor evidence="1">
        <name>Zn(2+)</name>
        <dbReference type="ChEBI" id="CHEBI:29105"/>
    </cofactor>
</comment>
<evidence type="ECO:0000259" key="6">
    <source>
        <dbReference type="Pfam" id="PF24827"/>
    </source>
</evidence>
<dbReference type="EMBL" id="CP138858">
    <property type="protein sequence ID" value="WPJ95716.1"/>
    <property type="molecule type" value="Genomic_DNA"/>
</dbReference>
<dbReference type="Gene3D" id="3.40.630.10">
    <property type="entry name" value="Zn peptidases"/>
    <property type="match status" value="1"/>
</dbReference>
<evidence type="ECO:0000313" key="8">
    <source>
        <dbReference type="Proteomes" id="UP001324993"/>
    </source>
</evidence>
<evidence type="ECO:0000256" key="5">
    <source>
        <dbReference type="SAM" id="MobiDB-lite"/>
    </source>
</evidence>
<organism evidence="7 8">
    <name type="scientific">Coraliomargarita algicola</name>
    <dbReference type="NCBI Taxonomy" id="3092156"/>
    <lineage>
        <taxon>Bacteria</taxon>
        <taxon>Pseudomonadati</taxon>
        <taxon>Verrucomicrobiota</taxon>
        <taxon>Opitutia</taxon>
        <taxon>Puniceicoccales</taxon>
        <taxon>Coraliomargaritaceae</taxon>
        <taxon>Coraliomargarita</taxon>
    </lineage>
</organism>
<evidence type="ECO:0000313" key="7">
    <source>
        <dbReference type="EMBL" id="WPJ95716.1"/>
    </source>
</evidence>
<dbReference type="CDD" id="cd06251">
    <property type="entry name" value="M14_ASTE_ASPA-like"/>
    <property type="match status" value="1"/>
</dbReference>
<dbReference type="RefSeq" id="WP_319832594.1">
    <property type="nucleotide sequence ID" value="NZ_CP138858.1"/>
</dbReference>
<dbReference type="Proteomes" id="UP001324993">
    <property type="component" value="Chromosome"/>
</dbReference>
<dbReference type="PANTHER" id="PTHR37326">
    <property type="entry name" value="BLL3975 PROTEIN"/>
    <property type="match status" value="1"/>
</dbReference>
<protein>
    <submittedName>
        <fullName evidence="7">Succinylglutamate desuccinylase/aspartoacylase family protein</fullName>
    </submittedName>
</protein>
<keyword evidence="4" id="KW-0862">Zinc</keyword>
<evidence type="ECO:0000256" key="1">
    <source>
        <dbReference type="ARBA" id="ARBA00001947"/>
    </source>
</evidence>
<evidence type="ECO:0000256" key="2">
    <source>
        <dbReference type="ARBA" id="ARBA00022723"/>
    </source>
</evidence>
<keyword evidence="3" id="KW-0378">Hydrolase</keyword>
<dbReference type="InterPro" id="IPR055438">
    <property type="entry name" value="AstE_AspA_cat"/>
</dbReference>
<keyword evidence="2" id="KW-0479">Metal-binding</keyword>
<sequence length="356" mass="38692">MLRSMARAQTFSIAGERVRPGESKDVRLEISETYTGDKICIPLRVMRAKKPGPTIFITAAIHGDEVNGTGIIHDFLFGETVALKCGTLVLAPVVNVFGFETHERYLPDRRDLNRSFPGSKKGSLAGRIANTLMTELVDKCDYGIDLHTAAAQRTNFPNIRADLTNPDARRLAEAFGCIMVVDGKGPLGSFRRESTRRGCPTIILEAGEPCKVEPSVLQIGTQGIRNVLSSLGMIDEPQVRPPFLAKVRKMQWVRATVGGILKFHVSPGDFVEADQAIATNYSIMGVEQNVLLSPNNGIILGMATMPAVKPGEPICNVATLTAQQLKRYRSKLQQAQADPHAQAQSDLATSVDVVEA</sequence>
<feature type="domain" description="Succinylglutamate desuccinylase/Aspartoacylase catalytic" evidence="6">
    <location>
        <begin position="51"/>
        <end position="230"/>
    </location>
</feature>
<reference evidence="7 8" key="1">
    <citation type="submission" date="2023-11" db="EMBL/GenBank/DDBJ databases">
        <title>Coraliomargarita sp. nov., isolated from marine algae.</title>
        <authorList>
            <person name="Lee J.K."/>
            <person name="Baek J.H."/>
            <person name="Kim J.M."/>
            <person name="Choi D.G."/>
            <person name="Jeon C.O."/>
        </authorList>
    </citation>
    <scope>NUCLEOTIDE SEQUENCE [LARGE SCALE GENOMIC DNA]</scope>
    <source>
        <strain evidence="7 8">J2-16</strain>
    </source>
</reference>
<name>A0ABZ0RJX7_9BACT</name>
<dbReference type="SUPFAM" id="SSF53187">
    <property type="entry name" value="Zn-dependent exopeptidases"/>
    <property type="match status" value="1"/>
</dbReference>
<evidence type="ECO:0000256" key="3">
    <source>
        <dbReference type="ARBA" id="ARBA00022801"/>
    </source>
</evidence>
<dbReference type="InterPro" id="IPR043795">
    <property type="entry name" value="N-alpha-Ac-DABA-like"/>
</dbReference>
<dbReference type="PANTHER" id="PTHR37326:SF1">
    <property type="entry name" value="BLL3975 PROTEIN"/>
    <property type="match status" value="1"/>
</dbReference>
<feature type="region of interest" description="Disordered" evidence="5">
    <location>
        <begin position="333"/>
        <end position="356"/>
    </location>
</feature>
<accession>A0ABZ0RJX7</accession>
<dbReference type="Pfam" id="PF24827">
    <property type="entry name" value="AstE_AspA_cat"/>
    <property type="match status" value="1"/>
</dbReference>
<evidence type="ECO:0000256" key="4">
    <source>
        <dbReference type="ARBA" id="ARBA00022833"/>
    </source>
</evidence>
<dbReference type="InterPro" id="IPR053138">
    <property type="entry name" value="N-alpha-Ac-DABA_deacetylase"/>
</dbReference>
<feature type="compositionally biased region" description="Low complexity" evidence="5">
    <location>
        <begin position="333"/>
        <end position="344"/>
    </location>
</feature>